<evidence type="ECO:0000313" key="6">
    <source>
        <dbReference type="Proteomes" id="UP000250572"/>
    </source>
</evidence>
<evidence type="ECO:0000256" key="3">
    <source>
        <dbReference type="SAM" id="Phobius"/>
    </source>
</evidence>
<dbReference type="SUPFAM" id="SSF48726">
    <property type="entry name" value="Immunoglobulin"/>
    <property type="match status" value="2"/>
</dbReference>
<name>A0A315VAL5_GAMAF</name>
<feature type="domain" description="Ig-like" evidence="4">
    <location>
        <begin position="97"/>
        <end position="177"/>
    </location>
</feature>
<organism evidence="5 6">
    <name type="scientific">Gambusia affinis</name>
    <name type="common">Western mosquitofish</name>
    <name type="synonym">Heterandria affinis</name>
    <dbReference type="NCBI Taxonomy" id="33528"/>
    <lineage>
        <taxon>Eukaryota</taxon>
        <taxon>Metazoa</taxon>
        <taxon>Chordata</taxon>
        <taxon>Craniata</taxon>
        <taxon>Vertebrata</taxon>
        <taxon>Euteleostomi</taxon>
        <taxon>Actinopterygii</taxon>
        <taxon>Neopterygii</taxon>
        <taxon>Teleostei</taxon>
        <taxon>Neoteleostei</taxon>
        <taxon>Acanthomorphata</taxon>
        <taxon>Ovalentaria</taxon>
        <taxon>Atherinomorphae</taxon>
        <taxon>Cyprinodontiformes</taxon>
        <taxon>Poeciliidae</taxon>
        <taxon>Poeciliinae</taxon>
        <taxon>Gambusia</taxon>
    </lineage>
</organism>
<proteinExistence type="predicted"/>
<dbReference type="InterPro" id="IPR050488">
    <property type="entry name" value="Ig_Fc_receptor"/>
</dbReference>
<evidence type="ECO:0000256" key="2">
    <source>
        <dbReference type="ARBA" id="ARBA00023157"/>
    </source>
</evidence>
<dbReference type="InterPro" id="IPR013783">
    <property type="entry name" value="Ig-like_fold"/>
</dbReference>
<dbReference type="PANTHER" id="PTHR11481">
    <property type="entry name" value="IMMUNOGLOBULIN FC RECEPTOR"/>
    <property type="match status" value="1"/>
</dbReference>
<dbReference type="AlphaFoldDB" id="A0A315VAL5"/>
<comment type="caution">
    <text evidence="5">The sequence shown here is derived from an EMBL/GenBank/DDBJ whole genome shotgun (WGS) entry which is preliminary data.</text>
</comment>
<dbReference type="PROSITE" id="PS50835">
    <property type="entry name" value="IG_LIKE"/>
    <property type="match status" value="1"/>
</dbReference>
<feature type="transmembrane region" description="Helical" evidence="3">
    <location>
        <begin position="191"/>
        <end position="212"/>
    </location>
</feature>
<dbReference type="InterPro" id="IPR036179">
    <property type="entry name" value="Ig-like_dom_sf"/>
</dbReference>
<keyword evidence="3" id="KW-0812">Transmembrane</keyword>
<keyword evidence="3" id="KW-1133">Transmembrane helix</keyword>
<reference evidence="5 6" key="1">
    <citation type="journal article" date="2018" name="G3 (Bethesda)">
        <title>A High-Quality Reference Genome for the Invasive Mosquitofish Gambusia affinis Using a Chicago Library.</title>
        <authorList>
            <person name="Hoffberg S.L."/>
            <person name="Troendle N.J."/>
            <person name="Glenn T.C."/>
            <person name="Mahmud O."/>
            <person name="Louha S."/>
            <person name="Chalopin D."/>
            <person name="Bennetzen J.L."/>
            <person name="Mauricio R."/>
        </authorList>
    </citation>
    <scope>NUCLEOTIDE SEQUENCE [LARGE SCALE GENOMIC DNA]</scope>
    <source>
        <strain evidence="5">NE01/NJP1002.9</strain>
        <tissue evidence="5">Muscle</tissue>
    </source>
</reference>
<dbReference type="PANTHER" id="PTHR11481:SF64">
    <property type="entry name" value="FC RECEPTOR-LIKE PROTEIN 4"/>
    <property type="match status" value="1"/>
</dbReference>
<keyword evidence="6" id="KW-1185">Reference proteome</keyword>
<evidence type="ECO:0000259" key="4">
    <source>
        <dbReference type="PROSITE" id="PS50835"/>
    </source>
</evidence>
<sequence length="383" mass="41694">MNFTALCAAVAVVRILPNRSQFFQYESVTLSCVDRENSPDWTVKRNTTSNQTPDWGKRNGSQRLINAVYPFDSGRYWCESRTGACSEAINVTVTDGPVILQSPVLPAAEGEAVILRCIHGNASSSSSSNFTRFYKNGLLMGSSSTGSITVRDVSESDEGLYKCSVAGAGESPESWLSVRGRELESFRFHPVYVSLPVVATCLLFVCGMLLYLRRKVRAEVDDDVSYTDVTVPHAELPETNAGKQANRTLKGLAMVYLRGDLATPGREPEKLTERGILISFKVEAEEDLEEEEQGAGLVLNQPVWGFSPWTLCQILDCGLPMWLLVNVISGSGNQRLALHSSVNPPLAPERTKVCEMNSIQSSCVSTASPTGGLELGGASWLLL</sequence>
<evidence type="ECO:0000256" key="1">
    <source>
        <dbReference type="ARBA" id="ARBA00022729"/>
    </source>
</evidence>
<dbReference type="GO" id="GO:0006955">
    <property type="term" value="P:immune response"/>
    <property type="evidence" value="ECO:0007669"/>
    <property type="project" value="TreeGrafter"/>
</dbReference>
<dbReference type="Gene3D" id="2.60.40.10">
    <property type="entry name" value="Immunoglobulins"/>
    <property type="match status" value="2"/>
</dbReference>
<keyword evidence="2" id="KW-1015">Disulfide bond</keyword>
<accession>A0A315VAL5</accession>
<dbReference type="InterPro" id="IPR007110">
    <property type="entry name" value="Ig-like_dom"/>
</dbReference>
<protein>
    <recommendedName>
        <fullName evidence="4">Ig-like domain-containing protein</fullName>
    </recommendedName>
</protein>
<keyword evidence="1" id="KW-0732">Signal</keyword>
<dbReference type="EMBL" id="NHOQ01002060">
    <property type="protein sequence ID" value="PWA19858.1"/>
    <property type="molecule type" value="Genomic_DNA"/>
</dbReference>
<evidence type="ECO:0000313" key="5">
    <source>
        <dbReference type="EMBL" id="PWA19858.1"/>
    </source>
</evidence>
<gene>
    <name evidence="5" type="ORF">CCH79_00015896</name>
</gene>
<keyword evidence="3" id="KW-0472">Membrane</keyword>
<dbReference type="SMART" id="SM00409">
    <property type="entry name" value="IG"/>
    <property type="match status" value="2"/>
</dbReference>
<dbReference type="InterPro" id="IPR003599">
    <property type="entry name" value="Ig_sub"/>
</dbReference>
<dbReference type="GO" id="GO:0004888">
    <property type="term" value="F:transmembrane signaling receptor activity"/>
    <property type="evidence" value="ECO:0007669"/>
    <property type="project" value="TreeGrafter"/>
</dbReference>
<dbReference type="Proteomes" id="UP000250572">
    <property type="component" value="Unassembled WGS sequence"/>
</dbReference>
<dbReference type="GO" id="GO:0009897">
    <property type="term" value="C:external side of plasma membrane"/>
    <property type="evidence" value="ECO:0007669"/>
    <property type="project" value="TreeGrafter"/>
</dbReference>
<dbReference type="GO" id="GO:0007166">
    <property type="term" value="P:cell surface receptor signaling pathway"/>
    <property type="evidence" value="ECO:0007669"/>
    <property type="project" value="TreeGrafter"/>
</dbReference>